<comment type="caution">
    <text evidence="3">The sequence shown here is derived from an EMBL/GenBank/DDBJ whole genome shotgun (WGS) entry which is preliminary data.</text>
</comment>
<evidence type="ECO:0000313" key="3">
    <source>
        <dbReference type="EMBL" id="ORZ03220.1"/>
    </source>
</evidence>
<evidence type="ECO:0000256" key="2">
    <source>
        <dbReference type="SAM" id="MobiDB-lite"/>
    </source>
</evidence>
<reference evidence="3 4" key="1">
    <citation type="submission" date="2016-07" db="EMBL/GenBank/DDBJ databases">
        <title>Pervasive Adenine N6-methylation of Active Genes in Fungi.</title>
        <authorList>
            <consortium name="DOE Joint Genome Institute"/>
            <person name="Mondo S.J."/>
            <person name="Dannebaum R.O."/>
            <person name="Kuo R.C."/>
            <person name="Labutti K."/>
            <person name="Haridas S."/>
            <person name="Kuo A."/>
            <person name="Salamov A."/>
            <person name="Ahrendt S.R."/>
            <person name="Lipzen A."/>
            <person name="Sullivan W."/>
            <person name="Andreopoulos W.B."/>
            <person name="Clum A."/>
            <person name="Lindquist E."/>
            <person name="Daum C."/>
            <person name="Ramamoorthy G.K."/>
            <person name="Gryganskyi A."/>
            <person name="Culley D."/>
            <person name="Magnuson J.K."/>
            <person name="James T.Y."/>
            <person name="O'Malley M.A."/>
            <person name="Stajich J.E."/>
            <person name="Spatafora J.W."/>
            <person name="Visel A."/>
            <person name="Grigoriev I.V."/>
        </authorList>
    </citation>
    <scope>NUCLEOTIDE SEQUENCE [LARGE SCALE GENOMIC DNA]</scope>
    <source>
        <strain evidence="3 4">NRRL 2496</strain>
    </source>
</reference>
<organism evidence="3 4">
    <name type="scientific">Syncephalastrum racemosum</name>
    <name type="common">Filamentous fungus</name>
    <dbReference type="NCBI Taxonomy" id="13706"/>
    <lineage>
        <taxon>Eukaryota</taxon>
        <taxon>Fungi</taxon>
        <taxon>Fungi incertae sedis</taxon>
        <taxon>Mucoromycota</taxon>
        <taxon>Mucoromycotina</taxon>
        <taxon>Mucoromycetes</taxon>
        <taxon>Mucorales</taxon>
        <taxon>Syncephalastraceae</taxon>
        <taxon>Syncephalastrum</taxon>
    </lineage>
</organism>
<dbReference type="OMA" id="TSENQEW"/>
<dbReference type="AlphaFoldDB" id="A0A1X2HUG3"/>
<dbReference type="OrthoDB" id="3176171at2759"/>
<proteinExistence type="predicted"/>
<evidence type="ECO:0000313" key="4">
    <source>
        <dbReference type="Proteomes" id="UP000242180"/>
    </source>
</evidence>
<protein>
    <submittedName>
        <fullName evidence="3">Uncharacterized protein</fullName>
    </submittedName>
</protein>
<sequence>MFVWSQLSNETMAPHIAARRSSLGHQDEEDELEALQVPSWSDTPPRTSTTAADDSSNNNNTDDAASRRESLSWTDSFVDDSDYSIAMTTTTTSSRGVGPAAVMEKRRSKDLLKMLHQAQADLLVKKELVGQLEKSEDEYTQMRTTYEGRLKELEAHLDEVEKQRDRALHIVPTVHATTPRRRTTVPNTKTGKTQEDMRRGYEARIKKLTSENQEWKRKHAQASRTLETARAKAEAYVSKMRAEVDALKLEKSQLSKALRMNDDRLREQERELTLLRKREVAMTEAKAKMDQQYEQALQKRSDELASVSQQMRQLTAVLRRAAADRITLSDTALDRLMQRATDRATSSK</sequence>
<feature type="region of interest" description="Disordered" evidence="2">
    <location>
        <begin position="20"/>
        <end position="70"/>
    </location>
</feature>
<dbReference type="Proteomes" id="UP000242180">
    <property type="component" value="Unassembled WGS sequence"/>
</dbReference>
<feature type="coiled-coil region" evidence="1">
    <location>
        <begin position="125"/>
        <end position="170"/>
    </location>
</feature>
<feature type="coiled-coil region" evidence="1">
    <location>
        <begin position="198"/>
        <end position="278"/>
    </location>
</feature>
<name>A0A1X2HUG3_SYNRA</name>
<dbReference type="Pfam" id="PF25764">
    <property type="entry name" value="KIF21A_4th"/>
    <property type="match status" value="1"/>
</dbReference>
<dbReference type="STRING" id="13706.A0A1X2HUG3"/>
<dbReference type="InParanoid" id="A0A1X2HUG3"/>
<keyword evidence="1" id="KW-0175">Coiled coil</keyword>
<accession>A0A1X2HUG3</accession>
<feature type="compositionally biased region" description="Low complexity" evidence="2">
    <location>
        <begin position="47"/>
        <end position="63"/>
    </location>
</feature>
<keyword evidence="4" id="KW-1185">Reference proteome</keyword>
<gene>
    <name evidence="3" type="ORF">BCR43DRAFT_40341</name>
</gene>
<evidence type="ECO:0000256" key="1">
    <source>
        <dbReference type="SAM" id="Coils"/>
    </source>
</evidence>
<dbReference type="EMBL" id="MCGN01000001">
    <property type="protein sequence ID" value="ORZ03220.1"/>
    <property type="molecule type" value="Genomic_DNA"/>
</dbReference>